<comment type="caution">
    <text evidence="2">The sequence shown here is derived from an EMBL/GenBank/DDBJ whole genome shotgun (WGS) entry which is preliminary data.</text>
</comment>
<name>A0A1T4S351_9GAMM</name>
<evidence type="ECO:0000313" key="2">
    <source>
        <dbReference type="EMBL" id="OPX54496.1"/>
    </source>
</evidence>
<dbReference type="GO" id="GO:0043107">
    <property type="term" value="P:type IV pilus-dependent motility"/>
    <property type="evidence" value="ECO:0007669"/>
    <property type="project" value="TreeGrafter"/>
</dbReference>
<dbReference type="InterPro" id="IPR052534">
    <property type="entry name" value="Extracell_DNA_Util/SecSys_Comp"/>
</dbReference>
<keyword evidence="1" id="KW-0812">Transmembrane</keyword>
<dbReference type="OrthoDB" id="5296173at2"/>
<dbReference type="Pfam" id="PF05137">
    <property type="entry name" value="PilN"/>
    <property type="match status" value="1"/>
</dbReference>
<protein>
    <recommendedName>
        <fullName evidence="4">Pilus assembly protein PilN</fullName>
    </recommendedName>
</protein>
<dbReference type="PANTHER" id="PTHR40278">
    <property type="entry name" value="DNA UTILIZATION PROTEIN HOFN"/>
    <property type="match status" value="1"/>
</dbReference>
<dbReference type="Proteomes" id="UP000191418">
    <property type="component" value="Unassembled WGS sequence"/>
</dbReference>
<dbReference type="AlphaFoldDB" id="A0A1T4S351"/>
<evidence type="ECO:0000313" key="3">
    <source>
        <dbReference type="Proteomes" id="UP000191418"/>
    </source>
</evidence>
<gene>
    <name evidence="2" type="ORF">BTE48_13930</name>
</gene>
<proteinExistence type="predicted"/>
<dbReference type="GO" id="GO:0043683">
    <property type="term" value="P:type IV pilus assembly"/>
    <property type="evidence" value="ECO:0007669"/>
    <property type="project" value="TreeGrafter"/>
</dbReference>
<keyword evidence="3" id="KW-1185">Reference proteome</keyword>
<keyword evidence="1" id="KW-0472">Membrane</keyword>
<feature type="transmembrane region" description="Helical" evidence="1">
    <location>
        <begin position="21"/>
        <end position="43"/>
    </location>
</feature>
<dbReference type="InterPro" id="IPR007813">
    <property type="entry name" value="PilN"/>
</dbReference>
<evidence type="ECO:0008006" key="4">
    <source>
        <dbReference type="Google" id="ProtNLM"/>
    </source>
</evidence>
<organism evidence="2 3">
    <name type="scientific">Oceanospirillum multiglobuliferum</name>
    <dbReference type="NCBI Taxonomy" id="64969"/>
    <lineage>
        <taxon>Bacteria</taxon>
        <taxon>Pseudomonadati</taxon>
        <taxon>Pseudomonadota</taxon>
        <taxon>Gammaproteobacteria</taxon>
        <taxon>Oceanospirillales</taxon>
        <taxon>Oceanospirillaceae</taxon>
        <taxon>Oceanospirillum</taxon>
    </lineage>
</organism>
<dbReference type="EMBL" id="MTSM01000024">
    <property type="protein sequence ID" value="OPX54496.1"/>
    <property type="molecule type" value="Genomic_DNA"/>
</dbReference>
<dbReference type="STRING" id="64969.SAMN02745127_02721"/>
<dbReference type="PANTHER" id="PTHR40278:SF2">
    <property type="entry name" value="TYPE IV PILUS INNER MEMBRANE COMPONENT PILN"/>
    <property type="match status" value="1"/>
</dbReference>
<evidence type="ECO:0000256" key="1">
    <source>
        <dbReference type="SAM" id="Phobius"/>
    </source>
</evidence>
<reference evidence="2 3" key="1">
    <citation type="submission" date="2017-01" db="EMBL/GenBank/DDBJ databases">
        <title>Genome Sequencing of a Marine Spirillum, Oceanospirillum multiglobuliferum ATCC 33336, from Japan.</title>
        <authorList>
            <person name="Carney J.G."/>
            <person name="Trachtenberg A.M."/>
            <person name="Rheaume B.A."/>
            <person name="Linnane J.D."/>
            <person name="Pitts N.L."/>
            <person name="Mykles D.L."/>
            <person name="Maclea K.S."/>
        </authorList>
    </citation>
    <scope>NUCLEOTIDE SEQUENCE [LARGE SCALE GENOMIC DNA]</scope>
    <source>
        <strain evidence="2 3">ATCC 33336</strain>
    </source>
</reference>
<keyword evidence="1" id="KW-1133">Transmembrane helix</keyword>
<sequence length="187" mass="21617">MPRINLLPWREEQRQQRQQQFIRILVLVVLVAVLLIAGVAQLIKQQQQTQQNRNNFIRLQIEQQNSEIKEVQALRKQRSTLLAWIDIVHQLQSDRSHIVSQLNLLARAAVDDLYFTSVQQTDGYLIIKGEAKNNRQISDLMRHLAHSELMKEPLLTDVSTSQINTGFSQFTLQISKAEPVQKETSAK</sequence>
<accession>A0A1T4S351</accession>
<dbReference type="RefSeq" id="WP_078746252.1">
    <property type="nucleotide sequence ID" value="NZ_FUXG01000023.1"/>
</dbReference>